<dbReference type="GO" id="GO:0030170">
    <property type="term" value="F:pyridoxal phosphate binding"/>
    <property type="evidence" value="ECO:0007669"/>
    <property type="project" value="TreeGrafter"/>
</dbReference>
<dbReference type="eggNOG" id="COG0399">
    <property type="taxonomic scope" value="Bacteria"/>
</dbReference>
<dbReference type="SUPFAM" id="SSF53383">
    <property type="entry name" value="PLP-dependent transferases"/>
    <property type="match status" value="1"/>
</dbReference>
<dbReference type="InterPro" id="IPR015421">
    <property type="entry name" value="PyrdxlP-dep_Trfase_major"/>
</dbReference>
<accession>C7RTW2</accession>
<organism evidence="3">
    <name type="scientific">Accumulibacter regalis</name>
    <dbReference type="NCBI Taxonomy" id="522306"/>
    <lineage>
        <taxon>Bacteria</taxon>
        <taxon>Pseudomonadati</taxon>
        <taxon>Pseudomonadota</taxon>
        <taxon>Betaproteobacteria</taxon>
        <taxon>Candidatus Accumulibacter</taxon>
    </lineage>
</organism>
<dbReference type="KEGG" id="app:CAP2UW1_1624"/>
<dbReference type="AlphaFoldDB" id="C7RTW2"/>
<dbReference type="GO" id="GO:0008483">
    <property type="term" value="F:transaminase activity"/>
    <property type="evidence" value="ECO:0007669"/>
    <property type="project" value="UniProtKB-KW"/>
</dbReference>
<evidence type="ECO:0000256" key="1">
    <source>
        <dbReference type="ARBA" id="ARBA00037999"/>
    </source>
</evidence>
<reference evidence="3" key="2">
    <citation type="submission" date="2009-09" db="EMBL/GenBank/DDBJ databases">
        <title>Complete sequence of chromosome of Candidatus Accumulibacter phosphatis clade IIA str. UW-1.</title>
        <authorList>
            <consortium name="US DOE Joint Genome Institute"/>
            <person name="Martin H.G."/>
            <person name="Ivanova N."/>
            <person name="Kunin V."/>
            <person name="Warnecke F."/>
            <person name="Barry K."/>
            <person name="He S."/>
            <person name="Salamov A."/>
            <person name="Szeto E."/>
            <person name="Dalin E."/>
            <person name="Pangilinan J.L."/>
            <person name="Lapidus A."/>
            <person name="Lowry S."/>
            <person name="Kyrpides N.C."/>
            <person name="McMahon K.D."/>
            <person name="Hugenholtz P."/>
        </authorList>
    </citation>
    <scope>NUCLEOTIDE SEQUENCE [LARGE SCALE GENOMIC DNA]</scope>
    <source>
        <strain evidence="3">UW-1</strain>
    </source>
</reference>
<protein>
    <submittedName>
        <fullName evidence="3">DegT/DnrJ/EryC1/StrS aminotransferase</fullName>
    </submittedName>
</protein>
<dbReference type="Pfam" id="PF01041">
    <property type="entry name" value="DegT_DnrJ_EryC1"/>
    <property type="match status" value="1"/>
</dbReference>
<comment type="similarity">
    <text evidence="1 2">Belongs to the DegT/DnrJ/EryC1 family.</text>
</comment>
<dbReference type="PANTHER" id="PTHR30244:SF34">
    <property type="entry name" value="DTDP-4-AMINO-4,6-DIDEOXYGALACTOSE TRANSAMINASE"/>
    <property type="match status" value="1"/>
</dbReference>
<reference evidence="3" key="1">
    <citation type="submission" date="2009-08" db="EMBL/GenBank/DDBJ databases">
        <authorList>
            <consortium name="US DOE Joint Genome Institute"/>
            <person name="Lucas S."/>
            <person name="Copeland A."/>
            <person name="Lapidus A."/>
            <person name="Glavina del Rio T."/>
            <person name="Dalin E."/>
            <person name="Tice H."/>
            <person name="Bruce D."/>
            <person name="Barry K."/>
            <person name="Pitluck S."/>
            <person name="Lowry S."/>
            <person name="Larimer F."/>
            <person name="Land M."/>
            <person name="Hauser L."/>
            <person name="Kyrpides N."/>
            <person name="Ivanova N."/>
            <person name="McMahon K.D."/>
            <person name="Hugenholtz P."/>
        </authorList>
    </citation>
    <scope>NUCLEOTIDE SEQUENCE</scope>
    <source>
        <strain evidence="3">UW-1</strain>
    </source>
</reference>
<dbReference type="GO" id="GO:0000271">
    <property type="term" value="P:polysaccharide biosynthetic process"/>
    <property type="evidence" value="ECO:0007669"/>
    <property type="project" value="TreeGrafter"/>
</dbReference>
<keyword evidence="3" id="KW-0032">Aminotransferase</keyword>
<proteinExistence type="inferred from homology"/>
<dbReference type="InterPro" id="IPR015424">
    <property type="entry name" value="PyrdxlP-dep_Trfase"/>
</dbReference>
<evidence type="ECO:0000256" key="2">
    <source>
        <dbReference type="RuleBase" id="RU004508"/>
    </source>
</evidence>
<dbReference type="EMBL" id="CP001715">
    <property type="protein sequence ID" value="ACV34938.1"/>
    <property type="molecule type" value="Genomic_DNA"/>
</dbReference>
<dbReference type="Gene3D" id="3.40.640.10">
    <property type="entry name" value="Type I PLP-dependent aspartate aminotransferase-like (Major domain)"/>
    <property type="match status" value="1"/>
</dbReference>
<name>C7RTW2_ACCRE</name>
<dbReference type="PANTHER" id="PTHR30244">
    <property type="entry name" value="TRANSAMINASE"/>
    <property type="match status" value="1"/>
</dbReference>
<dbReference type="InterPro" id="IPR000653">
    <property type="entry name" value="DegT/StrS_aminotransferase"/>
</dbReference>
<keyword evidence="2" id="KW-0663">Pyridoxal phosphate</keyword>
<sequence>MRFARFDPGPCGFPKPRVSPLPNTPVVPLPMSWHSPQAGRWTTEHFRHFVHGRYALAEAYRLAGVDRNSAFLAPAYHCVTMLDPALALEGEVHLYPLRADLAPDPVALDKVLGTVRKPVKALLATHYFGIAQDFTTLRQWCAERDIVLIEDCSHVLFTEQFQASGTGSHGRFVVSSPYKFFACDDGGLLHSADARLLDGLATESAPLSDELRGLKRVLEGSRSPTLTTSDIASIDRQLVSLSAKPVVPGKDAITERSVPSSCYSAALTARASLRSSRFVVAHSPLNDNILRRRANYDRWVESLASVPNCHALFPVLPRDCAPYMFPLHIDHPDPHFYWLKHLGVPIWRWDEMADSGCPIAREYRLHLLHLPCHQALTEDQMTWMTTAVARTLQHVAGAVP</sequence>
<keyword evidence="3" id="KW-0808">Transferase</keyword>
<dbReference type="HOGENOM" id="CLU_059313_2_0_4"/>
<evidence type="ECO:0000313" key="3">
    <source>
        <dbReference type="EMBL" id="ACV34938.1"/>
    </source>
</evidence>
<dbReference type="STRING" id="522306.CAP2UW1_1624"/>
<gene>
    <name evidence="3" type="ordered locus">CAP2UW1_1624</name>
</gene>